<evidence type="ECO:0000313" key="2">
    <source>
        <dbReference type="EMBL" id="GAA1532961.1"/>
    </source>
</evidence>
<accession>A0ABN2B688</accession>
<proteinExistence type="predicted"/>
<evidence type="ECO:0008006" key="4">
    <source>
        <dbReference type="Google" id="ProtNLM"/>
    </source>
</evidence>
<feature type="compositionally biased region" description="Basic and acidic residues" evidence="1">
    <location>
        <begin position="107"/>
        <end position="118"/>
    </location>
</feature>
<dbReference type="RefSeq" id="WP_344505477.1">
    <property type="nucleotide sequence ID" value="NZ_BAAAQD010000012.1"/>
</dbReference>
<keyword evidence="3" id="KW-1185">Reference proteome</keyword>
<reference evidence="2 3" key="1">
    <citation type="journal article" date="2019" name="Int. J. Syst. Evol. Microbiol.">
        <title>The Global Catalogue of Microorganisms (GCM) 10K type strain sequencing project: providing services to taxonomists for standard genome sequencing and annotation.</title>
        <authorList>
            <consortium name="The Broad Institute Genomics Platform"/>
            <consortium name="The Broad Institute Genome Sequencing Center for Infectious Disease"/>
            <person name="Wu L."/>
            <person name="Ma J."/>
        </authorList>
    </citation>
    <scope>NUCLEOTIDE SEQUENCE [LARGE SCALE GENOMIC DNA]</scope>
    <source>
        <strain evidence="2 3">JCM 15933</strain>
    </source>
</reference>
<dbReference type="Proteomes" id="UP001501470">
    <property type="component" value="Unassembled WGS sequence"/>
</dbReference>
<feature type="compositionally biased region" description="Basic and acidic residues" evidence="1">
    <location>
        <begin position="1"/>
        <end position="11"/>
    </location>
</feature>
<comment type="caution">
    <text evidence="2">The sequence shown here is derived from an EMBL/GenBank/DDBJ whole genome shotgun (WGS) entry which is preliminary data.</text>
</comment>
<evidence type="ECO:0000313" key="3">
    <source>
        <dbReference type="Proteomes" id="UP001501470"/>
    </source>
</evidence>
<evidence type="ECO:0000256" key="1">
    <source>
        <dbReference type="SAM" id="MobiDB-lite"/>
    </source>
</evidence>
<name>A0ABN2B688_9ACTN</name>
<dbReference type="EMBL" id="BAAAQD010000012">
    <property type="protein sequence ID" value="GAA1532961.1"/>
    <property type="molecule type" value="Genomic_DNA"/>
</dbReference>
<protein>
    <recommendedName>
        <fullName evidence="4">Integrase</fullName>
    </recommendedName>
</protein>
<feature type="region of interest" description="Disordered" evidence="1">
    <location>
        <begin position="1"/>
        <end position="28"/>
    </location>
</feature>
<organism evidence="2 3">
    <name type="scientific">Dactylosporangium maewongense</name>
    <dbReference type="NCBI Taxonomy" id="634393"/>
    <lineage>
        <taxon>Bacteria</taxon>
        <taxon>Bacillati</taxon>
        <taxon>Actinomycetota</taxon>
        <taxon>Actinomycetes</taxon>
        <taxon>Micromonosporales</taxon>
        <taxon>Micromonosporaceae</taxon>
        <taxon>Dactylosporangium</taxon>
    </lineage>
</organism>
<gene>
    <name evidence="2" type="ORF">GCM10009827_058680</name>
</gene>
<feature type="region of interest" description="Disordered" evidence="1">
    <location>
        <begin position="82"/>
        <end position="118"/>
    </location>
</feature>
<sequence>MYRDHHGRERSAGTFTSKKRANKAWQKAETDLAAGKIGDPKRGRQKLARYVNVEWFPNHVLEATTRENTLAVPSCDRRRILPLRQERQPPRHAQAPRHLLRGGEVGTARRDTAGDLPW</sequence>